<dbReference type="Ensembl" id="ENSCCRT00000195572.1">
    <property type="protein sequence ID" value="ENSCCRP00000114766.1"/>
    <property type="gene ID" value="ENSCCRG00000075033.1"/>
</dbReference>
<dbReference type="Proteomes" id="UP001108240">
    <property type="component" value="Unplaced"/>
</dbReference>
<dbReference type="InterPro" id="IPR000742">
    <property type="entry name" value="EGF"/>
</dbReference>
<keyword evidence="6" id="KW-0675">Receptor</keyword>
<dbReference type="FunFam" id="2.10.25.10:FF:000125">
    <property type="entry name" value="Neurogenic locus notch protein-like"/>
    <property type="match status" value="1"/>
</dbReference>
<dbReference type="GO" id="GO:0007411">
    <property type="term" value="P:axon guidance"/>
    <property type="evidence" value="ECO:0007669"/>
    <property type="project" value="TreeGrafter"/>
</dbReference>
<sequence length="175" mass="18541">IVKLSFPGQFCTNDVDECSLLPNACQNGGTCRNTLNGYNCACVNGWSGPDCSENIDDCANAVCFSGSTCIDYVASFSCSCPPGKTGLLCHIDDACTSNPCKMGAHCYMNPINGKVICNCPSGYKGGTCAEDIDECVIGETVCRTFVCVCFSVCLCISIHLSLHTHYSVLCISYLA</sequence>
<feature type="disulfide bond" evidence="8">
    <location>
        <begin position="42"/>
        <end position="51"/>
    </location>
</feature>
<dbReference type="InterPro" id="IPR000152">
    <property type="entry name" value="EGF-type_Asp/Asn_hydroxyl_site"/>
</dbReference>
<dbReference type="GO" id="GO:0009986">
    <property type="term" value="C:cell surface"/>
    <property type="evidence" value="ECO:0007669"/>
    <property type="project" value="TreeGrafter"/>
</dbReference>
<dbReference type="GO" id="GO:0007219">
    <property type="term" value="P:Notch signaling pathway"/>
    <property type="evidence" value="ECO:0007669"/>
    <property type="project" value="TreeGrafter"/>
</dbReference>
<dbReference type="PANTHER" id="PTHR45836:SF23">
    <property type="entry name" value="NEUROGENIC LOCUS NOTCH HOMOLOG PROTEIN 1"/>
    <property type="match status" value="1"/>
</dbReference>
<dbReference type="PROSITE" id="PS01187">
    <property type="entry name" value="EGF_CA"/>
    <property type="match status" value="2"/>
</dbReference>
<evidence type="ECO:0000256" key="3">
    <source>
        <dbReference type="ARBA" id="ARBA00022729"/>
    </source>
</evidence>
<keyword evidence="7" id="KW-0325">Glycoprotein</keyword>
<dbReference type="InterPro" id="IPR018097">
    <property type="entry name" value="EGF_Ca-bd_CS"/>
</dbReference>
<protein>
    <recommendedName>
        <fullName evidence="9">EGF-like domain-containing protein</fullName>
    </recommendedName>
</protein>
<organism evidence="10 11">
    <name type="scientific">Cyprinus carpio carpio</name>
    <dbReference type="NCBI Taxonomy" id="630221"/>
    <lineage>
        <taxon>Eukaryota</taxon>
        <taxon>Metazoa</taxon>
        <taxon>Chordata</taxon>
        <taxon>Craniata</taxon>
        <taxon>Vertebrata</taxon>
        <taxon>Euteleostomi</taxon>
        <taxon>Actinopterygii</taxon>
        <taxon>Neopterygii</taxon>
        <taxon>Teleostei</taxon>
        <taxon>Ostariophysi</taxon>
        <taxon>Cypriniformes</taxon>
        <taxon>Cyprinidae</taxon>
        <taxon>Cyprininae</taxon>
        <taxon>Cyprinus</taxon>
    </lineage>
</organism>
<dbReference type="FunFam" id="2.10.25.10:FF:000092">
    <property type="entry name" value="Neurogenic locus notch protein 1"/>
    <property type="match status" value="1"/>
</dbReference>
<keyword evidence="2 8" id="KW-0245">EGF-like domain</keyword>
<dbReference type="SMART" id="SM00181">
    <property type="entry name" value="EGF"/>
    <property type="match status" value="3"/>
</dbReference>
<dbReference type="SMART" id="SM00179">
    <property type="entry name" value="EGF_CA"/>
    <property type="match status" value="2"/>
</dbReference>
<evidence type="ECO:0000259" key="9">
    <source>
        <dbReference type="PROSITE" id="PS50026"/>
    </source>
</evidence>
<dbReference type="InterPro" id="IPR051355">
    <property type="entry name" value="Notch/Slit_guidance"/>
</dbReference>
<evidence type="ECO:0000256" key="5">
    <source>
        <dbReference type="ARBA" id="ARBA00023157"/>
    </source>
</evidence>
<feature type="domain" description="EGF-like" evidence="9">
    <location>
        <begin position="14"/>
        <end position="52"/>
    </location>
</feature>
<dbReference type="GeneTree" id="ENSGT00940000155030"/>
<feature type="disulfide bond" evidence="8">
    <location>
        <begin position="119"/>
        <end position="128"/>
    </location>
</feature>
<dbReference type="Gene3D" id="2.10.25.10">
    <property type="entry name" value="Laminin"/>
    <property type="match status" value="3"/>
</dbReference>
<dbReference type="Pfam" id="PF00008">
    <property type="entry name" value="EGF"/>
    <property type="match status" value="3"/>
</dbReference>
<keyword evidence="5 8" id="KW-1015">Disulfide bond</keyword>
<reference evidence="10" key="1">
    <citation type="submission" date="2025-08" db="UniProtKB">
        <authorList>
            <consortium name="Ensembl"/>
        </authorList>
    </citation>
    <scope>IDENTIFICATION</scope>
</reference>
<keyword evidence="3" id="KW-0732">Signal</keyword>
<keyword evidence="11" id="KW-1185">Reference proteome</keyword>
<feature type="disulfide bond" evidence="8">
    <location>
        <begin position="100"/>
        <end position="117"/>
    </location>
</feature>
<dbReference type="PANTHER" id="PTHR45836">
    <property type="entry name" value="SLIT HOMOLOG"/>
    <property type="match status" value="1"/>
</dbReference>
<dbReference type="PROSITE" id="PS00022">
    <property type="entry name" value="EGF_1"/>
    <property type="match status" value="3"/>
</dbReference>
<name>A0A9J7Y6S2_CYPCA</name>
<dbReference type="AlphaFoldDB" id="A0A9J7Y6S2"/>
<dbReference type="PROSITE" id="PS01186">
    <property type="entry name" value="EGF_2"/>
    <property type="match status" value="2"/>
</dbReference>
<reference evidence="10" key="2">
    <citation type="submission" date="2025-09" db="UniProtKB">
        <authorList>
            <consortium name="Ensembl"/>
        </authorList>
    </citation>
    <scope>IDENTIFICATION</scope>
</reference>
<comment type="similarity">
    <text evidence="1">Belongs to the NOTCH family.</text>
</comment>
<comment type="caution">
    <text evidence="8">Lacks conserved residue(s) required for the propagation of feature annotation.</text>
</comment>
<dbReference type="GO" id="GO:0005509">
    <property type="term" value="F:calcium ion binding"/>
    <property type="evidence" value="ECO:0007669"/>
    <property type="project" value="InterPro"/>
</dbReference>
<evidence type="ECO:0000256" key="2">
    <source>
        <dbReference type="ARBA" id="ARBA00022536"/>
    </source>
</evidence>
<accession>A0A9J7Y6S2</accession>
<dbReference type="InterPro" id="IPR001881">
    <property type="entry name" value="EGF-like_Ca-bd_dom"/>
</dbReference>
<keyword evidence="4" id="KW-0677">Repeat</keyword>
<dbReference type="FunFam" id="2.10.25.10:FF:000136">
    <property type="entry name" value="Neurogenic locus notch 1"/>
    <property type="match status" value="1"/>
</dbReference>
<evidence type="ECO:0000313" key="10">
    <source>
        <dbReference type="Ensembl" id="ENSCCRP00000114766.1"/>
    </source>
</evidence>
<feature type="disulfide bond" evidence="8">
    <location>
        <begin position="80"/>
        <end position="89"/>
    </location>
</feature>
<dbReference type="CDD" id="cd00054">
    <property type="entry name" value="EGF_CA"/>
    <property type="match status" value="2"/>
</dbReference>
<evidence type="ECO:0000256" key="6">
    <source>
        <dbReference type="ARBA" id="ARBA00023170"/>
    </source>
</evidence>
<evidence type="ECO:0000256" key="4">
    <source>
        <dbReference type="ARBA" id="ARBA00022737"/>
    </source>
</evidence>
<evidence type="ECO:0000256" key="8">
    <source>
        <dbReference type="PROSITE-ProRule" id="PRU00076"/>
    </source>
</evidence>
<evidence type="ECO:0000313" key="11">
    <source>
        <dbReference type="Proteomes" id="UP001108240"/>
    </source>
</evidence>
<feature type="domain" description="EGF-like" evidence="9">
    <location>
        <begin position="91"/>
        <end position="129"/>
    </location>
</feature>
<feature type="domain" description="EGF-like" evidence="9">
    <location>
        <begin position="54"/>
        <end position="90"/>
    </location>
</feature>
<evidence type="ECO:0000256" key="7">
    <source>
        <dbReference type="ARBA" id="ARBA00023180"/>
    </source>
</evidence>
<dbReference type="GO" id="GO:0005886">
    <property type="term" value="C:plasma membrane"/>
    <property type="evidence" value="ECO:0007669"/>
    <property type="project" value="TreeGrafter"/>
</dbReference>
<dbReference type="SUPFAM" id="SSF57196">
    <property type="entry name" value="EGF/Laminin"/>
    <property type="match status" value="3"/>
</dbReference>
<dbReference type="PROSITE" id="PS50026">
    <property type="entry name" value="EGF_3"/>
    <property type="match status" value="3"/>
</dbReference>
<dbReference type="GO" id="GO:0043235">
    <property type="term" value="C:receptor complex"/>
    <property type="evidence" value="ECO:0007669"/>
    <property type="project" value="TreeGrafter"/>
</dbReference>
<evidence type="ECO:0000256" key="1">
    <source>
        <dbReference type="ARBA" id="ARBA00005847"/>
    </source>
</evidence>
<dbReference type="PROSITE" id="PS00010">
    <property type="entry name" value="ASX_HYDROXYL"/>
    <property type="match status" value="2"/>
</dbReference>
<proteinExistence type="inferred from homology"/>